<name>A1CY52_NEOFI</name>
<dbReference type="Proteomes" id="UP000006702">
    <property type="component" value="Unassembled WGS sequence"/>
</dbReference>
<protein>
    <submittedName>
        <fullName evidence="1">Uncharacterized protein</fullName>
    </submittedName>
</protein>
<keyword evidence="2" id="KW-1185">Reference proteome</keyword>
<dbReference type="RefSeq" id="XP_001265569.1">
    <property type="nucleotide sequence ID" value="XM_001265568.1"/>
</dbReference>
<organism evidence="1 2">
    <name type="scientific">Neosartorya fischeri (strain ATCC 1020 / DSM 3700 / CBS 544.65 / FGSC A1164 / JCM 1740 / NRRL 181 / WB 181)</name>
    <name type="common">Aspergillus fischerianus</name>
    <dbReference type="NCBI Taxonomy" id="331117"/>
    <lineage>
        <taxon>Eukaryota</taxon>
        <taxon>Fungi</taxon>
        <taxon>Dikarya</taxon>
        <taxon>Ascomycota</taxon>
        <taxon>Pezizomycotina</taxon>
        <taxon>Eurotiomycetes</taxon>
        <taxon>Eurotiomycetidae</taxon>
        <taxon>Eurotiales</taxon>
        <taxon>Aspergillaceae</taxon>
        <taxon>Aspergillus</taxon>
        <taxon>Aspergillus subgen. Fumigati</taxon>
    </lineage>
</organism>
<accession>A1CY52</accession>
<dbReference type="EMBL" id="DS027686">
    <property type="protein sequence ID" value="EAW23672.1"/>
    <property type="molecule type" value="Genomic_DNA"/>
</dbReference>
<dbReference type="KEGG" id="nfi:NFIA_032360"/>
<dbReference type="VEuPathDB" id="FungiDB:NFIA_032360"/>
<dbReference type="OrthoDB" id="10514085at2759"/>
<gene>
    <name evidence="1" type="ORF">NFIA_032360</name>
</gene>
<dbReference type="HOGENOM" id="CLU_2996983_0_0_1"/>
<evidence type="ECO:0000313" key="2">
    <source>
        <dbReference type="Proteomes" id="UP000006702"/>
    </source>
</evidence>
<evidence type="ECO:0000313" key="1">
    <source>
        <dbReference type="EMBL" id="EAW23672.1"/>
    </source>
</evidence>
<proteinExistence type="predicted"/>
<sequence length="57" mass="6426">MSHDQAPQIWTRAISQYGQITEKALDLASLRELWTVGDLLGTIETENKSFLRGCLYG</sequence>
<dbReference type="GeneID" id="4592478"/>
<dbReference type="AlphaFoldDB" id="A1CY52"/>
<reference evidence="2" key="1">
    <citation type="journal article" date="2008" name="PLoS Genet.">
        <title>Genomic islands in the pathogenic filamentous fungus Aspergillus fumigatus.</title>
        <authorList>
            <person name="Fedorova N.D."/>
            <person name="Khaldi N."/>
            <person name="Joardar V.S."/>
            <person name="Maiti R."/>
            <person name="Amedeo P."/>
            <person name="Anderson M.J."/>
            <person name="Crabtree J."/>
            <person name="Silva J.C."/>
            <person name="Badger J.H."/>
            <person name="Albarraq A."/>
            <person name="Angiuoli S."/>
            <person name="Bussey H."/>
            <person name="Bowyer P."/>
            <person name="Cotty P.J."/>
            <person name="Dyer P.S."/>
            <person name="Egan A."/>
            <person name="Galens K."/>
            <person name="Fraser-Liggett C.M."/>
            <person name="Haas B.J."/>
            <person name="Inman J.M."/>
            <person name="Kent R."/>
            <person name="Lemieux S."/>
            <person name="Malavazi I."/>
            <person name="Orvis J."/>
            <person name="Roemer T."/>
            <person name="Ronning C.M."/>
            <person name="Sundaram J.P."/>
            <person name="Sutton G."/>
            <person name="Turner G."/>
            <person name="Venter J.C."/>
            <person name="White O.R."/>
            <person name="Whitty B.R."/>
            <person name="Youngman P."/>
            <person name="Wolfe K.H."/>
            <person name="Goldman G.H."/>
            <person name="Wortman J.R."/>
            <person name="Jiang B."/>
            <person name="Denning D.W."/>
            <person name="Nierman W.C."/>
        </authorList>
    </citation>
    <scope>NUCLEOTIDE SEQUENCE [LARGE SCALE GENOMIC DNA]</scope>
    <source>
        <strain evidence="2">ATCC 1020 / DSM 3700 / CBS 544.65 / FGSC A1164 / JCM 1740 / NRRL 181 / WB 181</strain>
    </source>
</reference>